<dbReference type="InterPro" id="IPR010982">
    <property type="entry name" value="Lambda_DNA-bd_dom_sf"/>
</dbReference>
<keyword evidence="2" id="KW-0812">Transmembrane</keyword>
<dbReference type="GO" id="GO:0003677">
    <property type="term" value="F:DNA binding"/>
    <property type="evidence" value="ECO:0007669"/>
    <property type="project" value="UniProtKB-KW"/>
</dbReference>
<dbReference type="OrthoDB" id="9815852at2"/>
<dbReference type="SUPFAM" id="SSF47413">
    <property type="entry name" value="lambda repressor-like DNA-binding domains"/>
    <property type="match status" value="1"/>
</dbReference>
<name>A0A3S5BWM4_9FIRM</name>
<protein>
    <submittedName>
        <fullName evidence="4">HTH-type transcriptional regulator immR</fullName>
    </submittedName>
</protein>
<dbReference type="Gene3D" id="1.10.260.40">
    <property type="entry name" value="lambda repressor-like DNA-binding domains"/>
    <property type="match status" value="1"/>
</dbReference>
<keyword evidence="1" id="KW-0238">DNA-binding</keyword>
<evidence type="ECO:0000256" key="2">
    <source>
        <dbReference type="SAM" id="Phobius"/>
    </source>
</evidence>
<evidence type="ECO:0000313" key="4">
    <source>
        <dbReference type="EMBL" id="VEJ36269.1"/>
    </source>
</evidence>
<feature type="transmembrane region" description="Helical" evidence="2">
    <location>
        <begin position="198"/>
        <end position="217"/>
    </location>
</feature>
<feature type="domain" description="HTH cro/C1-type" evidence="3">
    <location>
        <begin position="7"/>
        <end position="61"/>
    </location>
</feature>
<feature type="transmembrane region" description="Helical" evidence="2">
    <location>
        <begin position="135"/>
        <end position="153"/>
    </location>
</feature>
<dbReference type="CDD" id="cd00093">
    <property type="entry name" value="HTH_XRE"/>
    <property type="match status" value="1"/>
</dbReference>
<dbReference type="AlphaFoldDB" id="A0A3S5BWM4"/>
<organism evidence="4 5">
    <name type="scientific">Aedoeadaptatus ivorii</name>
    <dbReference type="NCBI Taxonomy" id="54006"/>
    <lineage>
        <taxon>Bacteria</taxon>
        <taxon>Bacillati</taxon>
        <taxon>Bacillota</taxon>
        <taxon>Tissierellia</taxon>
        <taxon>Tissierellales</taxon>
        <taxon>Peptoniphilaceae</taxon>
        <taxon>Aedoeadaptatus</taxon>
    </lineage>
</organism>
<accession>A0A3S5BWM4</accession>
<feature type="transmembrane region" description="Helical" evidence="2">
    <location>
        <begin position="273"/>
        <end position="293"/>
    </location>
</feature>
<gene>
    <name evidence="4" type="primary">immR</name>
    <name evidence="4" type="ORF">NCTC13079_01473</name>
</gene>
<dbReference type="SMART" id="SM00530">
    <property type="entry name" value="HTH_XRE"/>
    <property type="match status" value="1"/>
</dbReference>
<feature type="transmembrane region" description="Helical" evidence="2">
    <location>
        <begin position="299"/>
        <end position="318"/>
    </location>
</feature>
<dbReference type="PROSITE" id="PS50943">
    <property type="entry name" value="HTH_CROC1"/>
    <property type="match status" value="1"/>
</dbReference>
<keyword evidence="5" id="KW-1185">Reference proteome</keyword>
<dbReference type="Proteomes" id="UP000269544">
    <property type="component" value="Chromosome"/>
</dbReference>
<dbReference type="PANTHER" id="PTHR46558:SF13">
    <property type="entry name" value="HTH-TYPE TRANSCRIPTIONAL REGULATOR IMMR"/>
    <property type="match status" value="1"/>
</dbReference>
<dbReference type="RefSeq" id="WP_126466168.1">
    <property type="nucleotide sequence ID" value="NZ_LR134523.1"/>
</dbReference>
<dbReference type="EMBL" id="LR134523">
    <property type="protein sequence ID" value="VEJ36269.1"/>
    <property type="molecule type" value="Genomic_DNA"/>
</dbReference>
<dbReference type="Pfam" id="PF01381">
    <property type="entry name" value="HTH_3"/>
    <property type="match status" value="1"/>
</dbReference>
<feature type="transmembrane region" description="Helical" evidence="2">
    <location>
        <begin position="223"/>
        <end position="243"/>
    </location>
</feature>
<evidence type="ECO:0000313" key="5">
    <source>
        <dbReference type="Proteomes" id="UP000269544"/>
    </source>
</evidence>
<sequence length="325" mass="36422">MILAEKIIRLRKKHNLSQEELAERLNVSRQSVSKWEGAKAIPEMAKIVEMSKVFHVSTDYLLRDDIEEEDAAGGPVYDEPREPVRRVDMEAANRFLDTNARQAPKLGAGVATFILSPLGVMLIGVYLATRTADENFYIFGVIATLVVVALGIMQMIRLGSIMEPFEYLEKEYIETAYGVDGMVRKHQEDFRPRYTRELSAGIGLLVLAAMPILLLSLSGNDLYVGPAVSLTLLFVAVGVYLIVHASAIQGGFQMLLEEGDYSRSAKRFAKKSAHLTTAYFLALTAIYLAWSFMTNRWEISWVVWPIGAILYAVIMALYRQSLDDE</sequence>
<proteinExistence type="predicted"/>
<dbReference type="KEGG" id="piv:NCTC13079_01473"/>
<evidence type="ECO:0000256" key="1">
    <source>
        <dbReference type="ARBA" id="ARBA00023125"/>
    </source>
</evidence>
<keyword evidence="2" id="KW-0472">Membrane</keyword>
<evidence type="ECO:0000259" key="3">
    <source>
        <dbReference type="PROSITE" id="PS50943"/>
    </source>
</evidence>
<dbReference type="InterPro" id="IPR001387">
    <property type="entry name" value="Cro/C1-type_HTH"/>
</dbReference>
<feature type="transmembrane region" description="Helical" evidence="2">
    <location>
        <begin position="106"/>
        <end position="129"/>
    </location>
</feature>
<dbReference type="PANTHER" id="PTHR46558">
    <property type="entry name" value="TRACRIPTIONAL REGULATORY PROTEIN-RELATED-RELATED"/>
    <property type="match status" value="1"/>
</dbReference>
<keyword evidence="2" id="KW-1133">Transmembrane helix</keyword>
<reference evidence="4 5" key="1">
    <citation type="submission" date="2018-12" db="EMBL/GenBank/DDBJ databases">
        <authorList>
            <consortium name="Pathogen Informatics"/>
        </authorList>
    </citation>
    <scope>NUCLEOTIDE SEQUENCE [LARGE SCALE GENOMIC DNA]</scope>
    <source>
        <strain evidence="4 5">NCTC13079</strain>
    </source>
</reference>